<gene>
    <name evidence="1" type="ORF">BD626DRAFT_446325</name>
</gene>
<name>A0A550CVH5_9AGAR</name>
<dbReference type="OrthoDB" id="2908698at2759"/>
<protein>
    <submittedName>
        <fullName evidence="1">Uncharacterized protein</fullName>
    </submittedName>
</protein>
<keyword evidence="2" id="KW-1185">Reference proteome</keyword>
<accession>A0A550CVH5</accession>
<comment type="caution">
    <text evidence="1">The sequence shown here is derived from an EMBL/GenBank/DDBJ whole genome shotgun (WGS) entry which is preliminary data.</text>
</comment>
<evidence type="ECO:0000313" key="1">
    <source>
        <dbReference type="EMBL" id="TRM68796.1"/>
    </source>
</evidence>
<dbReference type="AlphaFoldDB" id="A0A550CVH5"/>
<proteinExistence type="predicted"/>
<dbReference type="EMBL" id="VDMD01000001">
    <property type="protein sequence ID" value="TRM68796.1"/>
    <property type="molecule type" value="Genomic_DNA"/>
</dbReference>
<dbReference type="Proteomes" id="UP000320762">
    <property type="component" value="Unassembled WGS sequence"/>
</dbReference>
<sequence>MSSTQDIEITLAPGVGAYTAGGQADEFQALRTLPSQDDVLNDLYILCENGRVLKGFIEMQVWPLMRQLFDENPVVQNYHTHVNAIGELLENIAMLFSKLFEIHRARGWYWGLPECAGDDRWFLYFTSSLDRVHHILRKALRATVKYPHVLEHYRPSDYPLLEQIKALYTKLADLDRKIFKWVSVVEENDIKRKIRWKERERGKRLEQQSHRDEAYGTLCRNEKRQERADSLHCLRERMEQSQKTRQVYKQM</sequence>
<evidence type="ECO:0000313" key="2">
    <source>
        <dbReference type="Proteomes" id="UP000320762"/>
    </source>
</evidence>
<reference evidence="1 2" key="1">
    <citation type="journal article" date="2019" name="New Phytol.">
        <title>Comparative genomics reveals unique wood-decay strategies and fruiting body development in the Schizophyllaceae.</title>
        <authorList>
            <person name="Almasi E."/>
            <person name="Sahu N."/>
            <person name="Krizsan K."/>
            <person name="Balint B."/>
            <person name="Kovacs G.M."/>
            <person name="Kiss B."/>
            <person name="Cseklye J."/>
            <person name="Drula E."/>
            <person name="Henrissat B."/>
            <person name="Nagy I."/>
            <person name="Chovatia M."/>
            <person name="Adam C."/>
            <person name="LaButti K."/>
            <person name="Lipzen A."/>
            <person name="Riley R."/>
            <person name="Grigoriev I.V."/>
            <person name="Nagy L.G."/>
        </authorList>
    </citation>
    <scope>NUCLEOTIDE SEQUENCE [LARGE SCALE GENOMIC DNA]</scope>
    <source>
        <strain evidence="1 2">NL-1724</strain>
    </source>
</reference>
<organism evidence="1 2">
    <name type="scientific">Schizophyllum amplum</name>
    <dbReference type="NCBI Taxonomy" id="97359"/>
    <lineage>
        <taxon>Eukaryota</taxon>
        <taxon>Fungi</taxon>
        <taxon>Dikarya</taxon>
        <taxon>Basidiomycota</taxon>
        <taxon>Agaricomycotina</taxon>
        <taxon>Agaricomycetes</taxon>
        <taxon>Agaricomycetidae</taxon>
        <taxon>Agaricales</taxon>
        <taxon>Schizophyllaceae</taxon>
        <taxon>Schizophyllum</taxon>
    </lineage>
</organism>